<dbReference type="PANTHER" id="PTHR11537:SF265">
    <property type="entry name" value="POTASSIUM VOLTAGE-GATED CHANNEL SUBFAMILY D MEMBER 2"/>
    <property type="match status" value="1"/>
</dbReference>
<comment type="caution">
    <text evidence="9">The sequence shown here is derived from an EMBL/GenBank/DDBJ whole genome shotgun (WGS) entry which is preliminary data.</text>
</comment>
<feature type="domain" description="BTB" evidence="8">
    <location>
        <begin position="2"/>
        <end position="169"/>
    </location>
</feature>
<accession>Q4SW60</accession>
<evidence type="ECO:0000256" key="2">
    <source>
        <dbReference type="ARBA" id="ARBA00022448"/>
    </source>
</evidence>
<dbReference type="InterPro" id="IPR027359">
    <property type="entry name" value="Volt_channel_dom_sf"/>
</dbReference>
<dbReference type="GO" id="GO:0001508">
    <property type="term" value="P:action potential"/>
    <property type="evidence" value="ECO:0007669"/>
    <property type="project" value="TreeGrafter"/>
</dbReference>
<dbReference type="AlphaFoldDB" id="Q4SW60"/>
<dbReference type="PANTHER" id="PTHR11537">
    <property type="entry name" value="VOLTAGE-GATED POTASSIUM CHANNEL"/>
    <property type="match status" value="1"/>
</dbReference>
<dbReference type="InterPro" id="IPR011333">
    <property type="entry name" value="SKP1/BTB/POZ_sf"/>
</dbReference>
<feature type="non-terminal residue" evidence="9">
    <location>
        <position position="264"/>
    </location>
</feature>
<name>Q4SW60_TETNG</name>
<evidence type="ECO:0000256" key="1">
    <source>
        <dbReference type="ARBA" id="ARBA00004141"/>
    </source>
</evidence>
<gene>
    <name evidence="9" type="ORF">GSTENG00011645001</name>
</gene>
<dbReference type="SUPFAM" id="SSF54695">
    <property type="entry name" value="POZ domain"/>
    <property type="match status" value="1"/>
</dbReference>
<comment type="subcellular location">
    <subcellularLocation>
        <location evidence="1">Membrane</location>
        <topology evidence="1">Multi-pass membrane protein</topology>
    </subcellularLocation>
</comment>
<dbReference type="InterPro" id="IPR003131">
    <property type="entry name" value="T1-type_BTB"/>
</dbReference>
<dbReference type="GO" id="GO:0045211">
    <property type="term" value="C:postsynaptic membrane"/>
    <property type="evidence" value="ECO:0007669"/>
    <property type="project" value="TreeGrafter"/>
</dbReference>
<keyword evidence="5" id="KW-0406">Ion transport</keyword>
<evidence type="ECO:0000256" key="4">
    <source>
        <dbReference type="ARBA" id="ARBA00022989"/>
    </source>
</evidence>
<keyword evidence="2" id="KW-0813">Transport</keyword>
<dbReference type="GO" id="GO:0051260">
    <property type="term" value="P:protein homooligomerization"/>
    <property type="evidence" value="ECO:0007669"/>
    <property type="project" value="InterPro"/>
</dbReference>
<keyword evidence="6" id="KW-0472">Membrane</keyword>
<keyword evidence="3" id="KW-0812">Transmembrane</keyword>
<proteinExistence type="predicted"/>
<reference evidence="9" key="2">
    <citation type="submission" date="2004-02" db="EMBL/GenBank/DDBJ databases">
        <authorList>
            <consortium name="Genoscope"/>
            <consortium name="Whitehead Institute Centre for Genome Research"/>
        </authorList>
    </citation>
    <scope>NUCLEOTIDE SEQUENCE</scope>
</reference>
<dbReference type="Gene3D" id="3.30.710.10">
    <property type="entry name" value="Potassium Channel Kv1.1, Chain A"/>
    <property type="match status" value="1"/>
</dbReference>
<dbReference type="Gene3D" id="1.20.120.350">
    <property type="entry name" value="Voltage-gated potassium channels. Chain C"/>
    <property type="match status" value="1"/>
</dbReference>
<organism evidence="9">
    <name type="scientific">Tetraodon nigroviridis</name>
    <name type="common">Spotted green pufferfish</name>
    <name type="synonym">Chelonodon nigroviridis</name>
    <dbReference type="NCBI Taxonomy" id="99883"/>
    <lineage>
        <taxon>Eukaryota</taxon>
        <taxon>Metazoa</taxon>
        <taxon>Chordata</taxon>
        <taxon>Craniata</taxon>
        <taxon>Vertebrata</taxon>
        <taxon>Euteleostomi</taxon>
        <taxon>Actinopterygii</taxon>
        <taxon>Neopterygii</taxon>
        <taxon>Teleostei</taxon>
        <taxon>Neoteleostei</taxon>
        <taxon>Acanthomorphata</taxon>
        <taxon>Eupercaria</taxon>
        <taxon>Tetraodontiformes</taxon>
        <taxon>Tetradontoidea</taxon>
        <taxon>Tetraodontidae</taxon>
        <taxon>Tetraodon</taxon>
    </lineage>
</organism>
<dbReference type="InterPro" id="IPR003974">
    <property type="entry name" value="K_chnl_volt-dep_Kv3"/>
</dbReference>
<protein>
    <submittedName>
        <fullName evidence="9">(spotted green pufferfish) hypothetical protein</fullName>
    </submittedName>
</protein>
<keyword evidence="4" id="KW-1133">Transmembrane helix</keyword>
<dbReference type="SMART" id="SM00225">
    <property type="entry name" value="BTB"/>
    <property type="match status" value="1"/>
</dbReference>
<evidence type="ECO:0000259" key="8">
    <source>
        <dbReference type="SMART" id="SM00225"/>
    </source>
</evidence>
<evidence type="ECO:0000256" key="7">
    <source>
        <dbReference type="ARBA" id="ARBA00023303"/>
    </source>
</evidence>
<dbReference type="EMBL" id="CAAE01013689">
    <property type="protein sequence ID" value="CAF95122.1"/>
    <property type="molecule type" value="Genomic_DNA"/>
</dbReference>
<reference evidence="9" key="1">
    <citation type="journal article" date="2004" name="Nature">
        <title>Genome duplication in the teleost fish Tetraodon nigroviridis reveals the early vertebrate proto-karyotype.</title>
        <authorList>
            <person name="Jaillon O."/>
            <person name="Aury J.-M."/>
            <person name="Brunet F."/>
            <person name="Petit J.-L."/>
            <person name="Stange-Thomann N."/>
            <person name="Mauceli E."/>
            <person name="Bouneau L."/>
            <person name="Fischer C."/>
            <person name="Ozouf-Costaz C."/>
            <person name="Bernot A."/>
            <person name="Nicaud S."/>
            <person name="Jaffe D."/>
            <person name="Fisher S."/>
            <person name="Lutfalla G."/>
            <person name="Dossat C."/>
            <person name="Segurens B."/>
            <person name="Dasilva C."/>
            <person name="Salanoubat M."/>
            <person name="Levy M."/>
            <person name="Boudet N."/>
            <person name="Castellano S."/>
            <person name="Anthouard V."/>
            <person name="Jubin C."/>
            <person name="Castelli V."/>
            <person name="Katinka M."/>
            <person name="Vacherie B."/>
            <person name="Biemont C."/>
            <person name="Skalli Z."/>
            <person name="Cattolico L."/>
            <person name="Poulain J."/>
            <person name="De Berardinis V."/>
            <person name="Cruaud C."/>
            <person name="Duprat S."/>
            <person name="Brottier P."/>
            <person name="Coutanceau J.-P."/>
            <person name="Gouzy J."/>
            <person name="Parra G."/>
            <person name="Lardier G."/>
            <person name="Chapple C."/>
            <person name="McKernan K.J."/>
            <person name="McEwan P."/>
            <person name="Bosak S."/>
            <person name="Kellis M."/>
            <person name="Volff J.-N."/>
            <person name="Guigo R."/>
            <person name="Zody M.C."/>
            <person name="Mesirov J."/>
            <person name="Lindblad-Toh K."/>
            <person name="Birren B."/>
            <person name="Nusbaum C."/>
            <person name="Kahn D."/>
            <person name="Robinson-Rechavi M."/>
            <person name="Laudet V."/>
            <person name="Schachter V."/>
            <person name="Quetier F."/>
            <person name="Saurin W."/>
            <person name="Scarpelli C."/>
            <person name="Wincker P."/>
            <person name="Lander E.S."/>
            <person name="Weissenbach J."/>
            <person name="Roest Crollius H."/>
        </authorList>
    </citation>
    <scope>NUCLEOTIDE SEQUENCE [LARGE SCALE GENOMIC DNA]</scope>
</reference>
<evidence type="ECO:0000313" key="9">
    <source>
        <dbReference type="EMBL" id="CAF95122.1"/>
    </source>
</evidence>
<dbReference type="OrthoDB" id="10025005at2759"/>
<dbReference type="GO" id="GO:0043025">
    <property type="term" value="C:neuronal cell body"/>
    <property type="evidence" value="ECO:0007669"/>
    <property type="project" value="TreeGrafter"/>
</dbReference>
<dbReference type="InterPro" id="IPR000210">
    <property type="entry name" value="BTB/POZ_dom"/>
</dbReference>
<sequence length="264" mass="30186">LIALNVSGTKFQTWRDTLERCPDTLLGSSERGVFYREATHDYFFDRDPDIFRHILNFYRTGKLHYPQQECVSATKRSVRSSASSRRSWATVATRSTRTDGVRTVVFSRFGCGVKQENRSQKQDLLAAPSRIRSAKSVMSLMDVVATMPYYIGLVMIDSEDVSGAFVTLRVFRVFPGGYSSSLCRTAHPRLYAEELRARARLPAVLPDHGHHHVCHRHVLCREELQRHHVHEHPCGLLVHHCHHDDPRVRSLCGFCPCFPMSPEL</sequence>
<dbReference type="KEGG" id="tng:GSTEN00011645G001"/>
<dbReference type="GO" id="GO:0005250">
    <property type="term" value="F:A-type (transient outward) potassium channel activity"/>
    <property type="evidence" value="ECO:0007669"/>
    <property type="project" value="TreeGrafter"/>
</dbReference>
<dbReference type="GO" id="GO:0008076">
    <property type="term" value="C:voltage-gated potassium channel complex"/>
    <property type="evidence" value="ECO:0007669"/>
    <property type="project" value="InterPro"/>
</dbReference>
<evidence type="ECO:0000256" key="3">
    <source>
        <dbReference type="ARBA" id="ARBA00022692"/>
    </source>
</evidence>
<evidence type="ECO:0000256" key="5">
    <source>
        <dbReference type="ARBA" id="ARBA00023065"/>
    </source>
</evidence>
<dbReference type="InterPro" id="IPR028325">
    <property type="entry name" value="VG_K_chnl"/>
</dbReference>
<dbReference type="PRINTS" id="PR01498">
    <property type="entry name" value="SHAWCHANNEL"/>
</dbReference>
<keyword evidence="7" id="KW-0407">Ion channel</keyword>
<dbReference type="GO" id="GO:0043197">
    <property type="term" value="C:dendritic spine"/>
    <property type="evidence" value="ECO:0007669"/>
    <property type="project" value="TreeGrafter"/>
</dbReference>
<dbReference type="Pfam" id="PF02214">
    <property type="entry name" value="BTB_2"/>
    <property type="match status" value="1"/>
</dbReference>
<evidence type="ECO:0000256" key="6">
    <source>
        <dbReference type="ARBA" id="ARBA00023136"/>
    </source>
</evidence>